<reference evidence="1" key="1">
    <citation type="submission" date="2022-10" db="EMBL/GenBank/DDBJ databases">
        <title>Culturing micro-colonial fungi from biological soil crusts in the Mojave desert and describing Neophaeococcomyces mojavensis, and introducing the new genera and species Taxawa tesnikishii.</title>
        <authorList>
            <person name="Kurbessoian T."/>
            <person name="Stajich J.E."/>
        </authorList>
    </citation>
    <scope>NUCLEOTIDE SEQUENCE</scope>
    <source>
        <strain evidence="1">JES_112</strain>
    </source>
</reference>
<accession>A0ACC3AIQ3</accession>
<gene>
    <name evidence="1" type="ORF">H2198_001041</name>
</gene>
<evidence type="ECO:0000313" key="2">
    <source>
        <dbReference type="Proteomes" id="UP001172386"/>
    </source>
</evidence>
<protein>
    <submittedName>
        <fullName evidence="1">Uncharacterized protein</fullName>
    </submittedName>
</protein>
<dbReference type="EMBL" id="JAPDRQ010000011">
    <property type="protein sequence ID" value="KAJ9663049.1"/>
    <property type="molecule type" value="Genomic_DNA"/>
</dbReference>
<dbReference type="Proteomes" id="UP001172386">
    <property type="component" value="Unassembled WGS sequence"/>
</dbReference>
<sequence length="516" mass="59143">MSPTSKKVNQRPKESSDRQSADNTGKPGHLQRLRGVFSSSSVKNKQEASSGEYISGESGNDIDDNLIGEAHTRQSTEAVPEGQRRNSQPELSESPGDFNSEEQSSEQAAKRLRSKQSPLMQQGGLINGGEDSLGVVNNISARKNMQNSHPTNNVQDMGSFKTILFQRVKSHFPRFTEEALTPQTRSFVVFLVEESYRLLSGEIDTLTTAKRDLSHLLETTVEDLAQQQEQCRALIRRAKENAQKMRISDENAANLEEQLSNLQEAHLKEQQEQSNHFEQLLQDHEKMANQKDQEFERMRSDHVVELEALKANLREQKTRNQKVDQMRQRSETKVAQLTQEHEATLSRLSQEQKAKEAQLIQDHAVALSQLSQKQKTREAQLTTEHTRKMNSLSKELQNSCVALFARDDNAYTASLFNVVIKREPDEQIKARFLDVVQLVDDLGRLMWKHDRKIWTDQELYKLGTNHNQRLLKKSILQDTIWTILLKYVYCSPFRVFGEEGEILEKEWNKQCDQGLS</sequence>
<comment type="caution">
    <text evidence="1">The sequence shown here is derived from an EMBL/GenBank/DDBJ whole genome shotgun (WGS) entry which is preliminary data.</text>
</comment>
<evidence type="ECO:0000313" key="1">
    <source>
        <dbReference type="EMBL" id="KAJ9663049.1"/>
    </source>
</evidence>
<name>A0ACC3AIQ3_9EURO</name>
<proteinExistence type="predicted"/>
<organism evidence="1 2">
    <name type="scientific">Neophaeococcomyces mojaviensis</name>
    <dbReference type="NCBI Taxonomy" id="3383035"/>
    <lineage>
        <taxon>Eukaryota</taxon>
        <taxon>Fungi</taxon>
        <taxon>Dikarya</taxon>
        <taxon>Ascomycota</taxon>
        <taxon>Pezizomycotina</taxon>
        <taxon>Eurotiomycetes</taxon>
        <taxon>Chaetothyriomycetidae</taxon>
        <taxon>Chaetothyriales</taxon>
        <taxon>Chaetothyriales incertae sedis</taxon>
        <taxon>Neophaeococcomyces</taxon>
    </lineage>
</organism>
<keyword evidence="2" id="KW-1185">Reference proteome</keyword>